<keyword evidence="12" id="KW-0396">Initiation factor</keyword>
<feature type="region of interest" description="Disordered" evidence="8">
    <location>
        <begin position="1065"/>
        <end position="1164"/>
    </location>
</feature>
<protein>
    <recommendedName>
        <fullName evidence="3">Transcription initiation factor TFIID subunit 2</fullName>
    </recommendedName>
    <alternativeName>
        <fullName evidence="7">Transcription initiation factor TFIID 150 kDa subunit</fullName>
    </alternativeName>
</protein>
<evidence type="ECO:0000259" key="10">
    <source>
        <dbReference type="Pfam" id="PF25316"/>
    </source>
</evidence>
<sequence>MDRKGKKNDFQRPFKLSHQLLCITSINFQRKALMGCVELMLQPRKGDMKSVKVNCKQARIHRVCVDGHEASFQYQDPSLDLTQRDPKSRNLEFLSSCHLTAVESVDQDSGYHGEVTIKLPSEVHKTVKDQKPICVSMDFTLEDPKGGIHFVVPKGEGSYKETGAHLFTYRHENSARLWFPCIDTYSEPCTWKLEFTVDETMTAVSCGDLVETVFTPDRKRKTFHYILSIPTAAPNITLAVGPFEILVDPHMHEVTHFCLPKLMPLLEHTTETCHEIIEFFEEVLSFRFPYSCYKQVFVSEAYQEAIPYASVGLFSVNLLYSKIVLDQTPITRKHMARALAEQFFGCFMARESWNDYWVPAGISGYLYGLWLRSTFGNSEYRHWIASEVEKLCQYETTYGSVILHHNIKESSFTRHFPHQHPHTMSLQHYKMLRCKAHLVMRQIENRIGAQLLLQAFNKLLSLANTSAQQKVLSSSWSTMLLSTAGFLKSTYSVSGKDISNLTDQWVKKGGIVCFRGSFVFNRKRNAVELDIKQDLLGKGTQKYVGPLMVRVQELDGSFNHTIQIEENTTKHDLPCHSKSRRNKRKKIPLLNGDEADIDINAMDPESPVLWIRIDPDVTMPRIVQFQQPDYMWQYQVRFERDVIGQSEALKVLQLLPSMPTSTALTDIIENKLYYYKVRIEACMCLAKIANALVSTWTGPPAMLNIFTRFFCCETSPPIVRMNNFSDFQQYFIQKNLPVAMSMLRNMNAVCPKEILQYLLDLVKFNDNSNNKYSDNYYRAALVTSLSNTITPAVTVSAEQKITAESLSADVRAIIDEVTRFLNLEKHLPSYRHTITVSCLRAIRNMQRNGHLPADFEIFKSYAVHGFFRDVRLVAVECLVDLIKVTLNSDELYWLLDLAIHDSVSEIKIGILNALVRNPPFTKDSKSPLNKSNLVEKLWNYVNHETFYDPKLRCEAVDLYYTLFGKSRPNCLPAPQYGVVVNLKKGKTQINPANERPEKRPYDYVDSPGTSKLKRPTSMPVVTSQSAEQPSKLKMKIKFGSTSRSHSVLDTDDVLAAQSLLSLSHVDMPSRPSTPGGAQEHSGSWNSPPSHLHEDFSHGPTPVMKQDTIQMPQPLTGSKDKKKKRKHKHKHKHRHRGDSDWSSPATPASSVNSPFASVNSPLNFD</sequence>
<evidence type="ECO:0000313" key="12">
    <source>
        <dbReference type="EMBL" id="CAB3266794.1"/>
    </source>
</evidence>
<keyword evidence="4" id="KW-0805">Transcription regulation</keyword>
<dbReference type="SUPFAM" id="SSF55486">
    <property type="entry name" value="Metalloproteases ('zincins'), catalytic domain"/>
    <property type="match status" value="1"/>
</dbReference>
<dbReference type="GO" id="GO:0003682">
    <property type="term" value="F:chromatin binding"/>
    <property type="evidence" value="ECO:0007669"/>
    <property type="project" value="TreeGrafter"/>
</dbReference>
<reference evidence="12" key="1">
    <citation type="submission" date="2020-04" db="EMBL/GenBank/DDBJ databases">
        <authorList>
            <person name="Neveu A P."/>
        </authorList>
    </citation>
    <scope>NUCLEOTIDE SEQUENCE</scope>
    <source>
        <tissue evidence="12">Whole embryo</tissue>
    </source>
</reference>
<feature type="compositionally biased region" description="Basic residues" evidence="8">
    <location>
        <begin position="1119"/>
        <end position="1135"/>
    </location>
</feature>
<accession>A0A6F9DTN0</accession>
<feature type="compositionally biased region" description="Polar residues" evidence="8">
    <location>
        <begin position="1106"/>
        <end position="1115"/>
    </location>
</feature>
<dbReference type="GO" id="GO:0005669">
    <property type="term" value="C:transcription factor TFIID complex"/>
    <property type="evidence" value="ECO:0007669"/>
    <property type="project" value="InterPro"/>
</dbReference>
<evidence type="ECO:0000256" key="3">
    <source>
        <dbReference type="ARBA" id="ARBA00017363"/>
    </source>
</evidence>
<evidence type="ECO:0000256" key="2">
    <source>
        <dbReference type="ARBA" id="ARBA00010937"/>
    </source>
</evidence>
<evidence type="ECO:0000256" key="8">
    <source>
        <dbReference type="SAM" id="MobiDB-lite"/>
    </source>
</evidence>
<evidence type="ECO:0000256" key="5">
    <source>
        <dbReference type="ARBA" id="ARBA00023163"/>
    </source>
</evidence>
<comment type="similarity">
    <text evidence="2">Belongs to the TAF2 family.</text>
</comment>
<evidence type="ECO:0000256" key="1">
    <source>
        <dbReference type="ARBA" id="ARBA00004123"/>
    </source>
</evidence>
<dbReference type="SUPFAM" id="SSF63737">
    <property type="entry name" value="Leukotriene A4 hydrolase N-terminal domain"/>
    <property type="match status" value="1"/>
</dbReference>
<comment type="subcellular location">
    <subcellularLocation>
        <location evidence="1">Nucleus</location>
    </subcellularLocation>
</comment>
<feature type="domain" description="Transcription initiation factor TFIID subunit 2 TPR repeats" evidence="11">
    <location>
        <begin position="629"/>
        <end position="988"/>
    </location>
</feature>
<dbReference type="InterPro" id="IPR016024">
    <property type="entry name" value="ARM-type_fold"/>
</dbReference>
<feature type="compositionally biased region" description="Polar residues" evidence="8">
    <location>
        <begin position="1139"/>
        <end position="1164"/>
    </location>
</feature>
<dbReference type="PANTHER" id="PTHR15137">
    <property type="entry name" value="TRANSCRIPTION INITIATION FACTOR TFIID"/>
    <property type="match status" value="1"/>
</dbReference>
<dbReference type="Pfam" id="PF25577">
    <property type="entry name" value="TPR_TAF2_C"/>
    <property type="match status" value="1"/>
</dbReference>
<name>A0A6F9DTN0_9ASCI</name>
<evidence type="ECO:0000256" key="6">
    <source>
        <dbReference type="ARBA" id="ARBA00023242"/>
    </source>
</evidence>
<dbReference type="EMBL" id="LR790932">
    <property type="protein sequence ID" value="CAB3266794.1"/>
    <property type="molecule type" value="mRNA"/>
</dbReference>
<keyword evidence="5" id="KW-0804">Transcription</keyword>
<dbReference type="InterPro" id="IPR027268">
    <property type="entry name" value="Peptidase_M4/M1_CTD_sf"/>
</dbReference>
<evidence type="ECO:0000259" key="11">
    <source>
        <dbReference type="Pfam" id="PF25577"/>
    </source>
</evidence>
<evidence type="ECO:0000256" key="7">
    <source>
        <dbReference type="ARBA" id="ARBA00033345"/>
    </source>
</evidence>
<dbReference type="FunFam" id="2.60.40.1730:FF:000003">
    <property type="entry name" value="Transcription initiation factor TFIID subunit 2"/>
    <property type="match status" value="1"/>
</dbReference>
<dbReference type="SUPFAM" id="SSF48371">
    <property type="entry name" value="ARM repeat"/>
    <property type="match status" value="1"/>
</dbReference>
<evidence type="ECO:0000256" key="4">
    <source>
        <dbReference type="ARBA" id="ARBA00023015"/>
    </source>
</evidence>
<dbReference type="Gene3D" id="2.60.40.1730">
    <property type="entry name" value="tricorn interacting facor f3 domain"/>
    <property type="match status" value="1"/>
</dbReference>
<feature type="compositionally biased region" description="Polar residues" evidence="8">
    <location>
        <begin position="1019"/>
        <end position="1028"/>
    </location>
</feature>
<gene>
    <name evidence="12" type="primary">Taf2</name>
</gene>
<dbReference type="InterPro" id="IPR057345">
    <property type="entry name" value="Ig-like_TAF2"/>
</dbReference>
<dbReference type="InterPro" id="IPR045357">
    <property type="entry name" value="Aminopeptidase_N-like_N"/>
</dbReference>
<feature type="region of interest" description="Disordered" evidence="8">
    <location>
        <begin position="990"/>
        <end position="1029"/>
    </location>
</feature>
<proteinExistence type="evidence at transcript level"/>
<dbReference type="GO" id="GO:0051123">
    <property type="term" value="P:RNA polymerase II preinitiation complex assembly"/>
    <property type="evidence" value="ECO:0007669"/>
    <property type="project" value="UniProtKB-ARBA"/>
</dbReference>
<dbReference type="GO" id="GO:0003743">
    <property type="term" value="F:translation initiation factor activity"/>
    <property type="evidence" value="ECO:0007669"/>
    <property type="project" value="UniProtKB-KW"/>
</dbReference>
<dbReference type="Pfam" id="PF25316">
    <property type="entry name" value="TAF2_3rd"/>
    <property type="match status" value="1"/>
</dbReference>
<dbReference type="AlphaFoldDB" id="A0A6F9DTN0"/>
<evidence type="ECO:0000259" key="9">
    <source>
        <dbReference type="Pfam" id="PF17900"/>
    </source>
</evidence>
<dbReference type="Gene3D" id="1.10.390.10">
    <property type="entry name" value="Neutral Protease Domain 2"/>
    <property type="match status" value="1"/>
</dbReference>
<dbReference type="GO" id="GO:0016251">
    <property type="term" value="F:RNA polymerase II general transcription initiation factor activity"/>
    <property type="evidence" value="ECO:0007669"/>
    <property type="project" value="TreeGrafter"/>
</dbReference>
<organism evidence="12">
    <name type="scientific">Phallusia mammillata</name>
    <dbReference type="NCBI Taxonomy" id="59560"/>
    <lineage>
        <taxon>Eukaryota</taxon>
        <taxon>Metazoa</taxon>
        <taxon>Chordata</taxon>
        <taxon>Tunicata</taxon>
        <taxon>Ascidiacea</taxon>
        <taxon>Phlebobranchia</taxon>
        <taxon>Ascidiidae</taxon>
        <taxon>Phallusia</taxon>
    </lineage>
</organism>
<keyword evidence="12" id="KW-0648">Protein biosynthesis</keyword>
<feature type="domain" description="Transcription initiation factor TFIID subunit 2 Ig-like" evidence="10">
    <location>
        <begin position="510"/>
        <end position="628"/>
    </location>
</feature>
<dbReference type="GO" id="GO:0000976">
    <property type="term" value="F:transcription cis-regulatory region binding"/>
    <property type="evidence" value="ECO:0007669"/>
    <property type="project" value="UniProtKB-ARBA"/>
</dbReference>
<dbReference type="InterPro" id="IPR042097">
    <property type="entry name" value="Aminopeptidase_N-like_N_sf"/>
</dbReference>
<dbReference type="PANTHER" id="PTHR15137:SF9">
    <property type="entry name" value="TRANSCRIPTION INITIATION FACTOR TFIID SUBUNIT 2"/>
    <property type="match status" value="1"/>
</dbReference>
<dbReference type="InterPro" id="IPR057991">
    <property type="entry name" value="TPR_TAF2_C"/>
</dbReference>
<dbReference type="Pfam" id="PF17900">
    <property type="entry name" value="Peptidase_M1_N"/>
    <property type="match status" value="1"/>
</dbReference>
<feature type="domain" description="Aminopeptidase N-like N-terminal" evidence="9">
    <location>
        <begin position="51"/>
        <end position="224"/>
    </location>
</feature>
<dbReference type="CDD" id="cd09839">
    <property type="entry name" value="M1_like_TAF2"/>
    <property type="match status" value="1"/>
</dbReference>
<keyword evidence="6" id="KW-0539">Nucleus</keyword>
<dbReference type="InterPro" id="IPR037813">
    <property type="entry name" value="TAF2"/>
</dbReference>